<comment type="caution">
    <text evidence="1">The sequence shown here is derived from an EMBL/GenBank/DDBJ whole genome shotgun (WGS) entry which is preliminary data.</text>
</comment>
<name>A0A8H3TRJ3_9TREE</name>
<evidence type="ECO:0000313" key="2">
    <source>
        <dbReference type="Proteomes" id="UP000620104"/>
    </source>
</evidence>
<reference evidence="1" key="1">
    <citation type="submission" date="2020-07" db="EMBL/GenBank/DDBJ databases">
        <title>Draft Genome Sequence of a Deep-Sea Yeast, Naganishia (Cryptococcus) liquefaciens strain N6.</title>
        <authorList>
            <person name="Han Y.W."/>
            <person name="Kajitani R."/>
            <person name="Morimoto H."/>
            <person name="Parhat M."/>
            <person name="Tsubouchi H."/>
            <person name="Bakenova O."/>
            <person name="Ogata M."/>
            <person name="Argunhan B."/>
            <person name="Aoki R."/>
            <person name="Kajiwara S."/>
            <person name="Itoh T."/>
            <person name="Iwasaki H."/>
        </authorList>
    </citation>
    <scope>NUCLEOTIDE SEQUENCE</scope>
    <source>
        <strain evidence="1">N6</strain>
    </source>
</reference>
<proteinExistence type="predicted"/>
<dbReference type="Proteomes" id="UP000620104">
    <property type="component" value="Unassembled WGS sequence"/>
</dbReference>
<dbReference type="EMBL" id="BLZA01000016">
    <property type="protein sequence ID" value="GHJ85882.1"/>
    <property type="molecule type" value="Genomic_DNA"/>
</dbReference>
<dbReference type="OrthoDB" id="2590416at2759"/>
<keyword evidence="2" id="KW-1185">Reference proteome</keyword>
<evidence type="ECO:0000313" key="1">
    <source>
        <dbReference type="EMBL" id="GHJ85882.1"/>
    </source>
</evidence>
<dbReference type="AlphaFoldDB" id="A0A8H3TRJ3"/>
<gene>
    <name evidence="1" type="ORF">NliqN6_2284</name>
</gene>
<sequence>MAAPRIAITTPTRWAYRSNLLIAGQRCRSRSTDVRRSILGPRPRGYAQVGLGSTLSKKGAYDRAKTYADTLSAEFSAKRHVDHAVLLRGLRAQEQEILTTARSLGARDPLDTLNGLTHRTLDVLDDLPSNAQTQQIRATIIRCTIRTFTRHPLGIPFARQLVARTDTIDEDTLGTLIRRFRYAQENNQPWALPGESSSHRTVFYDFLTQTLTRLRKLAPDIFSQIMDIHIDNGMSVDALTTLINQCMAFSHQWNGRWTPAAWQVIIQAYRRDGDVAGCIRTYQAFRESRGGDEAWERYISSTAAWPYEALLAACTDRSGIVKGRYRAPADMPEVIWRDMQHDGVPPPPRLIAHLLKLARENADVEAGLRLWDASPNVDIDCYTQYLGLIREHSPSTPLRPLIRRILEDKITARQTVPRVRALWSQALFTALSPPYHDFPLARFLLERFDPDEATIDHTASRLLGYGNARSRGAAWWRSVWNTEPPSQKRHAPRGIQSRNARARGMTRAGWEIVSRRLRELGAGDVALPLSRPVARWERSHDMYGIKVSRGTVDFEPVKRALLTVMERCIMARPKVGTIYPGATPTAALRAAIEGVYRDLFGA</sequence>
<accession>A0A8H3TRJ3</accession>
<organism evidence="1 2">
    <name type="scientific">Naganishia liquefaciens</name>
    <dbReference type="NCBI Taxonomy" id="104408"/>
    <lineage>
        <taxon>Eukaryota</taxon>
        <taxon>Fungi</taxon>
        <taxon>Dikarya</taxon>
        <taxon>Basidiomycota</taxon>
        <taxon>Agaricomycotina</taxon>
        <taxon>Tremellomycetes</taxon>
        <taxon>Filobasidiales</taxon>
        <taxon>Filobasidiaceae</taxon>
        <taxon>Naganishia</taxon>
    </lineage>
</organism>
<protein>
    <submittedName>
        <fullName evidence="1">Uncharacterized protein</fullName>
    </submittedName>
</protein>